<organism evidence="1 2">
    <name type="scientific">Cymbomonas tetramitiformis</name>
    <dbReference type="NCBI Taxonomy" id="36881"/>
    <lineage>
        <taxon>Eukaryota</taxon>
        <taxon>Viridiplantae</taxon>
        <taxon>Chlorophyta</taxon>
        <taxon>Pyramimonadophyceae</taxon>
        <taxon>Pyramimonadales</taxon>
        <taxon>Pyramimonadaceae</taxon>
        <taxon>Cymbomonas</taxon>
    </lineage>
</organism>
<dbReference type="EMBL" id="LGRX02023215">
    <property type="protein sequence ID" value="KAK3254761.1"/>
    <property type="molecule type" value="Genomic_DNA"/>
</dbReference>
<dbReference type="AlphaFoldDB" id="A0AAE0KMU3"/>
<feature type="non-terminal residue" evidence="1">
    <location>
        <position position="1"/>
    </location>
</feature>
<keyword evidence="2" id="KW-1185">Reference proteome</keyword>
<reference evidence="1 2" key="1">
    <citation type="journal article" date="2015" name="Genome Biol. Evol.">
        <title>Comparative Genomics of a Bacterivorous Green Alga Reveals Evolutionary Causalities and Consequences of Phago-Mixotrophic Mode of Nutrition.</title>
        <authorList>
            <person name="Burns J.A."/>
            <person name="Paasch A."/>
            <person name="Narechania A."/>
            <person name="Kim E."/>
        </authorList>
    </citation>
    <scope>NUCLEOTIDE SEQUENCE [LARGE SCALE GENOMIC DNA]</scope>
    <source>
        <strain evidence="1 2">PLY_AMNH</strain>
    </source>
</reference>
<evidence type="ECO:0000313" key="2">
    <source>
        <dbReference type="Proteomes" id="UP001190700"/>
    </source>
</evidence>
<comment type="caution">
    <text evidence="1">The sequence shown here is derived from an EMBL/GenBank/DDBJ whole genome shotgun (WGS) entry which is preliminary data.</text>
</comment>
<proteinExistence type="predicted"/>
<accession>A0AAE0KMU3</accession>
<evidence type="ECO:0000313" key="1">
    <source>
        <dbReference type="EMBL" id="KAK3254761.1"/>
    </source>
</evidence>
<name>A0AAE0KMU3_9CHLO</name>
<protein>
    <submittedName>
        <fullName evidence="1">Uncharacterized protein</fullName>
    </submittedName>
</protein>
<gene>
    <name evidence="1" type="ORF">CYMTET_36032</name>
</gene>
<dbReference type="Proteomes" id="UP001190700">
    <property type="component" value="Unassembled WGS sequence"/>
</dbReference>
<sequence>PSPPPPRISLSDSETRPSIFYTGCTNTTCVVFDMGNTNFTTIELQTFEVPLGAPNLAWSFEAGATMRSQWPVAHLLPLSTAP</sequence>